<evidence type="ECO:0000313" key="1">
    <source>
        <dbReference type="EMBL" id="SCO74584.1"/>
    </source>
</evidence>
<protein>
    <submittedName>
        <fullName evidence="1">Vir protein, putative</fullName>
    </submittedName>
</protein>
<gene>
    <name evidence="1" type="ORF">PVC01_130006800</name>
</gene>
<dbReference type="VEuPathDB" id="PlasmoDB:PVP01_0000540"/>
<dbReference type="VEuPathDB" id="PlasmoDB:PVW1_000022900"/>
<accession>A0A1G4HI29</accession>
<dbReference type="Proteomes" id="UP000305196">
    <property type="component" value="Chromosome 13"/>
</dbReference>
<dbReference type="AlphaFoldDB" id="A0A1G4HI29"/>
<organism evidence="1 2">
    <name type="scientific">Plasmodium vivax</name>
    <name type="common">malaria parasite P. vivax</name>
    <dbReference type="NCBI Taxonomy" id="5855"/>
    <lineage>
        <taxon>Eukaryota</taxon>
        <taxon>Sar</taxon>
        <taxon>Alveolata</taxon>
        <taxon>Apicomplexa</taxon>
        <taxon>Aconoidasida</taxon>
        <taxon>Haemosporida</taxon>
        <taxon>Plasmodiidae</taxon>
        <taxon>Plasmodium</taxon>
        <taxon>Plasmodium (Plasmodium)</taxon>
    </lineage>
</organism>
<dbReference type="EMBL" id="LT615268">
    <property type="protein sequence ID" value="SCO74584.1"/>
    <property type="molecule type" value="Genomic_DNA"/>
</dbReference>
<dbReference type="Pfam" id="PF05795">
    <property type="entry name" value="Plasmodium_Vir"/>
    <property type="match status" value="1"/>
</dbReference>
<reference evidence="1 2" key="1">
    <citation type="submission" date="2016-07" db="EMBL/GenBank/DDBJ databases">
        <authorList>
            <consortium name="Pathogen Informatics"/>
        </authorList>
    </citation>
    <scope>NUCLEOTIDE SEQUENCE [LARGE SCALE GENOMIC DNA]</scope>
</reference>
<sequence length="263" mass="31546">MSDIDENKQIPRIFYNRLDKHEDISSLYRLLTNKAFLILVEKDKIKEILAKLLRNIRLIFSEYSGNHEKRCREVNHWINKEIKAYKDENREDISSYVLTVFNDVKLKTVNRNMICNRNENPYRTDYVDLLKELDDYCEIRDNNGCNALKNKNECEKYNSYIRGMKEHFSSQINEKCIAPKCNRNEYKIDDSCTLNNMDLTFPEINCEFTPVGSIIHRFRGRKYDLKRNIERVDDDRYSLYHSDAVPSDTENKRYYIEYGRPNN</sequence>
<evidence type="ECO:0000313" key="2">
    <source>
        <dbReference type="Proteomes" id="UP000305196"/>
    </source>
</evidence>
<dbReference type="InterPro" id="IPR008780">
    <property type="entry name" value="Plasmodium_Vir"/>
</dbReference>
<proteinExistence type="predicted"/>
<name>A0A1G4HI29_PLAVI</name>